<keyword evidence="2" id="KW-1185">Reference proteome</keyword>
<evidence type="ECO:0000313" key="2">
    <source>
        <dbReference type="Proteomes" id="UP000183809"/>
    </source>
</evidence>
<dbReference type="AlphaFoldDB" id="A0A1J9R7N2"/>
<accession>A0A1J9R7N2</accession>
<protein>
    <submittedName>
        <fullName evidence="1">Uncharacterized protein</fullName>
    </submittedName>
</protein>
<dbReference type="GeneID" id="31010707"/>
<comment type="caution">
    <text evidence="1">The sequence shown here is derived from an EMBL/GenBank/DDBJ whole genome shotgun (WGS) entry which is preliminary data.</text>
</comment>
<proteinExistence type="predicted"/>
<dbReference type="EMBL" id="MNUE01000011">
    <property type="protein sequence ID" value="OJD36529.1"/>
    <property type="molecule type" value="Genomic_DNA"/>
</dbReference>
<organism evidence="1 2">
    <name type="scientific">Diplodia corticola</name>
    <dbReference type="NCBI Taxonomy" id="236234"/>
    <lineage>
        <taxon>Eukaryota</taxon>
        <taxon>Fungi</taxon>
        <taxon>Dikarya</taxon>
        <taxon>Ascomycota</taxon>
        <taxon>Pezizomycotina</taxon>
        <taxon>Dothideomycetes</taxon>
        <taxon>Dothideomycetes incertae sedis</taxon>
        <taxon>Botryosphaeriales</taxon>
        <taxon>Botryosphaeriaceae</taxon>
        <taxon>Diplodia</taxon>
    </lineage>
</organism>
<reference evidence="1 2" key="1">
    <citation type="submission" date="2016-10" db="EMBL/GenBank/DDBJ databases">
        <title>Proteomics and genomics reveal pathogen-plant mechanisms compatible with a hemibiotrophic lifestyle of Diplodia corticola.</title>
        <authorList>
            <person name="Fernandes I."/>
            <person name="De Jonge R."/>
            <person name="Van De Peer Y."/>
            <person name="Devreese B."/>
            <person name="Alves A."/>
            <person name="Esteves A.C."/>
        </authorList>
    </citation>
    <scope>NUCLEOTIDE SEQUENCE [LARGE SCALE GENOMIC DNA]</scope>
    <source>
        <strain evidence="1 2">CBS 112549</strain>
    </source>
</reference>
<evidence type="ECO:0000313" key="1">
    <source>
        <dbReference type="EMBL" id="OJD36529.1"/>
    </source>
</evidence>
<gene>
    <name evidence="1" type="ORF">BKCO1_1100088</name>
</gene>
<name>A0A1J9R7N2_9PEZI</name>
<dbReference type="RefSeq" id="XP_020132789.1">
    <property type="nucleotide sequence ID" value="XM_020270448.1"/>
</dbReference>
<dbReference type="Proteomes" id="UP000183809">
    <property type="component" value="Unassembled WGS sequence"/>
</dbReference>
<sequence length="98" mass="11411">MPHANRYATKEDSVRYIGWRRQGMVNYSFGLDDNGVLFDSPRLAQHVDLKTGKKLGEAFRAWGTDYNGNKKHNDFHRPGRFSTTYSSDSFFELEDCKR</sequence>